<accession>A0A3B0ZYM6</accession>
<keyword evidence="2" id="KW-0597">Phosphoprotein</keyword>
<dbReference type="InterPro" id="IPR007329">
    <property type="entry name" value="FMN-bd"/>
</dbReference>
<dbReference type="PANTHER" id="PTHR36118:SF1">
    <property type="entry name" value="ION-TRANSLOCATING OXIDOREDUCTASE COMPLEX SUBUNIT G"/>
    <property type="match status" value="1"/>
</dbReference>
<dbReference type="SMART" id="SM00900">
    <property type="entry name" value="FMN_bind"/>
    <property type="match status" value="1"/>
</dbReference>
<dbReference type="EMBL" id="UOFV01000100">
    <property type="protein sequence ID" value="VAW96881.1"/>
    <property type="molecule type" value="Genomic_DNA"/>
</dbReference>
<keyword evidence="3" id="KW-0285">Flavoprotein</keyword>
<dbReference type="HAMAP" id="MF_00479">
    <property type="entry name" value="RsxG_RnfG"/>
    <property type="match status" value="1"/>
</dbReference>
<evidence type="ECO:0000256" key="1">
    <source>
        <dbReference type="ARBA" id="ARBA00022448"/>
    </source>
</evidence>
<dbReference type="GO" id="GO:0010181">
    <property type="term" value="F:FMN binding"/>
    <property type="evidence" value="ECO:0007669"/>
    <property type="project" value="InterPro"/>
</dbReference>
<dbReference type="GO" id="GO:0022900">
    <property type="term" value="P:electron transport chain"/>
    <property type="evidence" value="ECO:0007669"/>
    <property type="project" value="InterPro"/>
</dbReference>
<proteinExistence type="inferred from homology"/>
<dbReference type="NCBIfam" id="TIGR01947">
    <property type="entry name" value="rnfG"/>
    <property type="match status" value="1"/>
</dbReference>
<evidence type="ECO:0000259" key="6">
    <source>
        <dbReference type="SMART" id="SM00900"/>
    </source>
</evidence>
<keyword evidence="1" id="KW-0813">Transport</keyword>
<dbReference type="PANTHER" id="PTHR36118">
    <property type="entry name" value="ION-TRANSLOCATING OXIDOREDUCTASE COMPLEX SUBUNIT G"/>
    <property type="match status" value="1"/>
</dbReference>
<sequence length="224" mass="24732">MLGKYMSRSAILLGLFALVGTGLVALIFTGTEERIAESERQFMLRNLHAVIKPELHDNDIFHDMIAVTDPQRLGTKDPVPVFRARKNGQPVALAITPVAPDGYVGPIKILVGITFDGTVLGVRVLSHRETPGLGDGIEEKRSDWVFGFNGRSLGNPQDKGWAVHRDGGQFDQFTGATITPRAIVKAVHSALKFYELNRDQLFQKPSLSPEKVHTEVTLEEARHE</sequence>
<evidence type="ECO:0000313" key="7">
    <source>
        <dbReference type="EMBL" id="VAW96881.1"/>
    </source>
</evidence>
<dbReference type="GO" id="GO:0009055">
    <property type="term" value="F:electron transfer activity"/>
    <property type="evidence" value="ECO:0007669"/>
    <property type="project" value="InterPro"/>
</dbReference>
<dbReference type="NCBIfam" id="NF002519">
    <property type="entry name" value="PRK01908.1"/>
    <property type="match status" value="1"/>
</dbReference>
<gene>
    <name evidence="7" type="ORF">MNBD_GAMMA19-725</name>
</gene>
<keyword evidence="4" id="KW-0288">FMN</keyword>
<evidence type="ECO:0000256" key="4">
    <source>
        <dbReference type="ARBA" id="ARBA00022643"/>
    </source>
</evidence>
<dbReference type="PIRSF" id="PIRSF006091">
    <property type="entry name" value="E_trnsport_RnfG"/>
    <property type="match status" value="1"/>
</dbReference>
<dbReference type="InterPro" id="IPR010209">
    <property type="entry name" value="Ion_transpt_RnfG/RsxG"/>
</dbReference>
<feature type="domain" description="FMN-binding" evidence="6">
    <location>
        <begin position="102"/>
        <end position="194"/>
    </location>
</feature>
<dbReference type="Pfam" id="PF04205">
    <property type="entry name" value="FMN_bind"/>
    <property type="match status" value="1"/>
</dbReference>
<keyword evidence="5" id="KW-0249">Electron transport</keyword>
<evidence type="ECO:0000256" key="2">
    <source>
        <dbReference type="ARBA" id="ARBA00022553"/>
    </source>
</evidence>
<dbReference type="AlphaFoldDB" id="A0A3B0ZYM6"/>
<evidence type="ECO:0000256" key="5">
    <source>
        <dbReference type="ARBA" id="ARBA00022982"/>
    </source>
</evidence>
<organism evidence="7">
    <name type="scientific">hydrothermal vent metagenome</name>
    <dbReference type="NCBI Taxonomy" id="652676"/>
    <lineage>
        <taxon>unclassified sequences</taxon>
        <taxon>metagenomes</taxon>
        <taxon>ecological metagenomes</taxon>
    </lineage>
</organism>
<name>A0A3B0ZYM6_9ZZZZ</name>
<dbReference type="GO" id="GO:0005886">
    <property type="term" value="C:plasma membrane"/>
    <property type="evidence" value="ECO:0007669"/>
    <property type="project" value="InterPro"/>
</dbReference>
<evidence type="ECO:0000256" key="3">
    <source>
        <dbReference type="ARBA" id="ARBA00022630"/>
    </source>
</evidence>
<protein>
    <submittedName>
        <fullName evidence="7">Electron transport complex protein RnfG</fullName>
    </submittedName>
</protein>
<reference evidence="7" key="1">
    <citation type="submission" date="2018-06" db="EMBL/GenBank/DDBJ databases">
        <authorList>
            <person name="Zhirakovskaya E."/>
        </authorList>
    </citation>
    <scope>NUCLEOTIDE SEQUENCE</scope>
</reference>